<keyword evidence="4" id="KW-1185">Reference proteome</keyword>
<dbReference type="EMBL" id="JAACJK010000011">
    <property type="protein sequence ID" value="KAF5338736.1"/>
    <property type="molecule type" value="Genomic_DNA"/>
</dbReference>
<name>A0A8H5CBN3_9AGAR</name>
<dbReference type="Proteomes" id="UP000541558">
    <property type="component" value="Unassembled WGS sequence"/>
</dbReference>
<gene>
    <name evidence="3" type="ORF">D9611_013350</name>
</gene>
<feature type="repeat" description="HEAT" evidence="1">
    <location>
        <begin position="661"/>
        <end position="698"/>
    </location>
</feature>
<evidence type="ECO:0000313" key="3">
    <source>
        <dbReference type="EMBL" id="KAF5338736.1"/>
    </source>
</evidence>
<evidence type="ECO:0008006" key="5">
    <source>
        <dbReference type="Google" id="ProtNLM"/>
    </source>
</evidence>
<dbReference type="InterPro" id="IPR021133">
    <property type="entry name" value="HEAT_type_2"/>
</dbReference>
<dbReference type="SUPFAM" id="SSF48371">
    <property type="entry name" value="ARM repeat"/>
    <property type="match status" value="1"/>
</dbReference>
<accession>A0A8H5CBN3</accession>
<feature type="region of interest" description="Disordered" evidence="2">
    <location>
        <begin position="544"/>
        <end position="583"/>
    </location>
</feature>
<organism evidence="3 4">
    <name type="scientific">Ephemerocybe angulata</name>
    <dbReference type="NCBI Taxonomy" id="980116"/>
    <lineage>
        <taxon>Eukaryota</taxon>
        <taxon>Fungi</taxon>
        <taxon>Dikarya</taxon>
        <taxon>Basidiomycota</taxon>
        <taxon>Agaricomycotina</taxon>
        <taxon>Agaricomycetes</taxon>
        <taxon>Agaricomycetidae</taxon>
        <taxon>Agaricales</taxon>
        <taxon>Agaricineae</taxon>
        <taxon>Psathyrellaceae</taxon>
        <taxon>Ephemerocybe</taxon>
    </lineage>
</organism>
<evidence type="ECO:0000256" key="2">
    <source>
        <dbReference type="SAM" id="MobiDB-lite"/>
    </source>
</evidence>
<evidence type="ECO:0000313" key="4">
    <source>
        <dbReference type="Proteomes" id="UP000541558"/>
    </source>
</evidence>
<protein>
    <recommendedName>
        <fullName evidence="5">ARM repeat-containing protein</fullName>
    </recommendedName>
</protein>
<comment type="caution">
    <text evidence="3">The sequence shown here is derived from an EMBL/GenBank/DDBJ whole genome shotgun (WGS) entry which is preliminary data.</text>
</comment>
<proteinExistence type="predicted"/>
<dbReference type="InterPro" id="IPR016024">
    <property type="entry name" value="ARM-type_fold"/>
</dbReference>
<feature type="compositionally biased region" description="Basic and acidic residues" evidence="2">
    <location>
        <begin position="568"/>
        <end position="578"/>
    </location>
</feature>
<feature type="compositionally biased region" description="Basic and acidic residues" evidence="2">
    <location>
        <begin position="549"/>
        <end position="561"/>
    </location>
</feature>
<evidence type="ECO:0000256" key="1">
    <source>
        <dbReference type="PROSITE-ProRule" id="PRU00103"/>
    </source>
</evidence>
<reference evidence="3 4" key="1">
    <citation type="journal article" date="2020" name="ISME J.">
        <title>Uncovering the hidden diversity of litter-decomposition mechanisms in mushroom-forming fungi.</title>
        <authorList>
            <person name="Floudas D."/>
            <person name="Bentzer J."/>
            <person name="Ahren D."/>
            <person name="Johansson T."/>
            <person name="Persson P."/>
            <person name="Tunlid A."/>
        </authorList>
    </citation>
    <scope>NUCLEOTIDE SEQUENCE [LARGE SCALE GENOMIC DNA]</scope>
    <source>
        <strain evidence="3 4">CBS 175.51</strain>
    </source>
</reference>
<dbReference type="InterPro" id="IPR011989">
    <property type="entry name" value="ARM-like"/>
</dbReference>
<dbReference type="OrthoDB" id="3219854at2759"/>
<dbReference type="Gene3D" id="1.25.10.10">
    <property type="entry name" value="Leucine-rich Repeat Variant"/>
    <property type="match status" value="3"/>
</dbReference>
<sequence>MGHIATVSASETGRTSEWAASLTPSERANVYALGWSYLTRLYEVAVKGWEDVAADALSDMCSVKVPLEERDLIQPHARLLRSLIVSLSQPNHALRIHAIKMLKHVLSPSPNIFDGAIDASIKNIAGMAVSDDPDGLELLTELATGERMRGQITEALVSSIRSGLTHYEDQPRIRTITFIQSLSIGEDVLLVSGGPLYSAVNEVIPNLVEVALDESSPDDVRLPAMRLVQKLWNNGLEVRDSLLNYLSLVLDGSEFNRRYNFLVALKDLQNREEYKPGAERPPYTFPWLFPAEFVEAVVTSESMFEKIVEVSIHDEHRSIQVAGQELIKQLANDDRFVWYLKVDALKWIETATVLPSYHWRVRHNGVLVLETFIKRLETEHMDLLKKLVELALKDDNNDVRTAALSLISSICEDRGLSDEALEYVKDTILSYDALPVDESWEDSEPPPPPVPGDAIIREPYSSICNSWIPLICTISKQEPEDMHVFINAMAGDLELDPRKTEEWDRTAKWVRLLAALLGHGILEEPVRKALDGVVKDLENAINGNIIEQPEPKEEPAVKDTDYSSTRSASDHESEETHPENTYMAESSLSLPMRKYLVGLNWLERRYWVDVLANTAGHFPKQLAEAPAIIIQMAIHDPDSDVRNSVRNYCLQSMIVLAKREVAPHVATLLEDRDWNVRFSLAQFLGALGKSPGITLPEDIVTKLIKQAMVDSDYDCRSEFVNSMAILASVEGEGGQGPGKFVEAMSQAIYTHFETGIKDDSWKVRQSWVNFVGPHVKHADFFGINKIVDAAIKDTDSNVRGDALRWLQEFLKDGKHSGVIVPSVLNLIDILPFSEAARLYGIEIWDITCVRPQGSQPM</sequence>
<dbReference type="AlphaFoldDB" id="A0A8H5CBN3"/>
<dbReference type="PROSITE" id="PS50077">
    <property type="entry name" value="HEAT_REPEAT"/>
    <property type="match status" value="1"/>
</dbReference>